<accession>A0AAN6N3Z1</accession>
<organism evidence="2 3">
    <name type="scientific">Diplogelasinospora grovesii</name>
    <dbReference type="NCBI Taxonomy" id="303347"/>
    <lineage>
        <taxon>Eukaryota</taxon>
        <taxon>Fungi</taxon>
        <taxon>Dikarya</taxon>
        <taxon>Ascomycota</taxon>
        <taxon>Pezizomycotina</taxon>
        <taxon>Sordariomycetes</taxon>
        <taxon>Sordariomycetidae</taxon>
        <taxon>Sordariales</taxon>
        <taxon>Diplogelasinosporaceae</taxon>
        <taxon>Diplogelasinospora</taxon>
    </lineage>
</organism>
<evidence type="ECO:0000259" key="1">
    <source>
        <dbReference type="Pfam" id="PF12697"/>
    </source>
</evidence>
<dbReference type="EMBL" id="MU853836">
    <property type="protein sequence ID" value="KAK3938156.1"/>
    <property type="molecule type" value="Genomic_DNA"/>
</dbReference>
<evidence type="ECO:0000313" key="2">
    <source>
        <dbReference type="EMBL" id="KAK3938156.1"/>
    </source>
</evidence>
<dbReference type="InterPro" id="IPR052897">
    <property type="entry name" value="Sec-Metab_Biosynth_Hydrolase"/>
</dbReference>
<reference evidence="3" key="1">
    <citation type="journal article" date="2023" name="Mol. Phylogenet. Evol.">
        <title>Genome-scale phylogeny and comparative genomics of the fungal order Sordariales.</title>
        <authorList>
            <person name="Hensen N."/>
            <person name="Bonometti L."/>
            <person name="Westerberg I."/>
            <person name="Brannstrom I.O."/>
            <person name="Guillou S."/>
            <person name="Cros-Aarteil S."/>
            <person name="Calhoun S."/>
            <person name="Haridas S."/>
            <person name="Kuo A."/>
            <person name="Mondo S."/>
            <person name="Pangilinan J."/>
            <person name="Riley R."/>
            <person name="LaButti K."/>
            <person name="Andreopoulos B."/>
            <person name="Lipzen A."/>
            <person name="Chen C."/>
            <person name="Yan M."/>
            <person name="Daum C."/>
            <person name="Ng V."/>
            <person name="Clum A."/>
            <person name="Steindorff A."/>
            <person name="Ohm R.A."/>
            <person name="Martin F."/>
            <person name="Silar P."/>
            <person name="Natvig D.O."/>
            <person name="Lalanne C."/>
            <person name="Gautier V."/>
            <person name="Ament-Velasquez S.L."/>
            <person name="Kruys A."/>
            <person name="Hutchinson M.I."/>
            <person name="Powell A.J."/>
            <person name="Barry K."/>
            <person name="Miller A.N."/>
            <person name="Grigoriev I.V."/>
            <person name="Debuchy R."/>
            <person name="Gladieux P."/>
            <person name="Hiltunen Thoren M."/>
            <person name="Johannesson H."/>
        </authorList>
    </citation>
    <scope>NUCLEOTIDE SEQUENCE [LARGE SCALE GENOMIC DNA]</scope>
    <source>
        <strain evidence="3">CBS 340.73</strain>
    </source>
</reference>
<dbReference type="PANTHER" id="PTHR37017">
    <property type="entry name" value="AB HYDROLASE-1 DOMAIN-CONTAINING PROTEIN-RELATED"/>
    <property type="match status" value="1"/>
</dbReference>
<dbReference type="Gene3D" id="3.40.50.1820">
    <property type="entry name" value="alpha/beta hydrolase"/>
    <property type="match status" value="1"/>
</dbReference>
<proteinExistence type="predicted"/>
<keyword evidence="2" id="KW-0378">Hydrolase</keyword>
<dbReference type="SUPFAM" id="SSF53474">
    <property type="entry name" value="alpha/beta-Hydrolases"/>
    <property type="match status" value="1"/>
</dbReference>
<evidence type="ECO:0000313" key="3">
    <source>
        <dbReference type="Proteomes" id="UP001303473"/>
    </source>
</evidence>
<feature type="domain" description="AB hydrolase-1" evidence="1">
    <location>
        <begin position="7"/>
        <end position="238"/>
    </location>
</feature>
<gene>
    <name evidence="2" type="ORF">QBC46DRAFT_318314</name>
</gene>
<protein>
    <submittedName>
        <fullName evidence="2">Alpha/beta hydrolase fold-1</fullName>
    </submittedName>
</protein>
<name>A0AAN6N3Z1_9PEZI</name>
<dbReference type="AlphaFoldDB" id="A0AAN6N3Z1"/>
<sequence length="252" mass="26662">MSGKPVIVLVHGAWHRPLHYNNLISPLKDAGFTVVAPANASAGYDDSVAGKTHLDDVAVVHAAMKPHLDAGKEIVVVCHSYGGLVGTDSTAGNTLEERKAQGLKGGVRSIIYIAAFALPQSGVSLAGLGSGIPKPDWWALERKQGDYALLSEKAPATLYSDVDETNSAMAASCLARQSIASMSSNAKHSAGELKAAKTYIVCKKDLCLPGEFQTMFAQAMQGTIIELDCGHSPFFKKPETQEILQIIKTAAE</sequence>
<dbReference type="GO" id="GO:0016787">
    <property type="term" value="F:hydrolase activity"/>
    <property type="evidence" value="ECO:0007669"/>
    <property type="project" value="UniProtKB-KW"/>
</dbReference>
<dbReference type="Proteomes" id="UP001303473">
    <property type="component" value="Unassembled WGS sequence"/>
</dbReference>
<dbReference type="InterPro" id="IPR029058">
    <property type="entry name" value="AB_hydrolase_fold"/>
</dbReference>
<comment type="caution">
    <text evidence="2">The sequence shown here is derived from an EMBL/GenBank/DDBJ whole genome shotgun (WGS) entry which is preliminary data.</text>
</comment>
<keyword evidence="3" id="KW-1185">Reference proteome</keyword>
<dbReference type="Pfam" id="PF12697">
    <property type="entry name" value="Abhydrolase_6"/>
    <property type="match status" value="1"/>
</dbReference>
<dbReference type="PANTHER" id="PTHR37017:SF11">
    <property type="entry name" value="ESTERASE_LIPASE_THIOESTERASE DOMAIN-CONTAINING PROTEIN"/>
    <property type="match status" value="1"/>
</dbReference>
<dbReference type="InterPro" id="IPR000073">
    <property type="entry name" value="AB_hydrolase_1"/>
</dbReference>